<accession>A0AA41U8R3</accession>
<evidence type="ECO:0000313" key="6">
    <source>
        <dbReference type="EMBL" id="MCF4122715.1"/>
    </source>
</evidence>
<dbReference type="GO" id="GO:0004357">
    <property type="term" value="F:glutamate-cysteine ligase activity"/>
    <property type="evidence" value="ECO:0007669"/>
    <property type="project" value="UniProtKB-EC"/>
</dbReference>
<dbReference type="InterPro" id="IPR014746">
    <property type="entry name" value="Gln_synth/guanido_kin_cat_dom"/>
</dbReference>
<evidence type="ECO:0000256" key="5">
    <source>
        <dbReference type="HAMAP-Rule" id="MF_01609"/>
    </source>
</evidence>
<dbReference type="EC" id="6.3.2.2" evidence="5"/>
<dbReference type="RefSeq" id="WP_236090511.1">
    <property type="nucleotide sequence ID" value="NZ_JAKGSG010000046.1"/>
</dbReference>
<evidence type="ECO:0000256" key="1">
    <source>
        <dbReference type="ARBA" id="ARBA00022598"/>
    </source>
</evidence>
<dbReference type="NCBIfam" id="NF010042">
    <property type="entry name" value="PRK13517.1-2"/>
    <property type="match status" value="1"/>
</dbReference>
<comment type="similarity">
    <text evidence="5">Belongs to the glutamate--cysteine ligase type 2 family. YbdK subfamily.</text>
</comment>
<organism evidence="6 7">
    <name type="scientific">Antribacter soli</name>
    <dbReference type="NCBI Taxonomy" id="2910976"/>
    <lineage>
        <taxon>Bacteria</taxon>
        <taxon>Bacillati</taxon>
        <taxon>Actinomycetota</taxon>
        <taxon>Actinomycetes</taxon>
        <taxon>Micrococcales</taxon>
        <taxon>Promicromonosporaceae</taxon>
        <taxon>Antribacter</taxon>
    </lineage>
</organism>
<dbReference type="GO" id="GO:0005524">
    <property type="term" value="F:ATP binding"/>
    <property type="evidence" value="ECO:0007669"/>
    <property type="project" value="UniProtKB-KW"/>
</dbReference>
<dbReference type="PANTHER" id="PTHR36510">
    <property type="entry name" value="GLUTAMATE--CYSTEINE LIGASE 2-RELATED"/>
    <property type="match status" value="1"/>
</dbReference>
<reference evidence="6" key="1">
    <citation type="submission" date="2022-01" db="EMBL/GenBank/DDBJ databases">
        <title>Antribacter sp. nov., isolated from Guizhou of China.</title>
        <authorList>
            <person name="Chengliang C."/>
            <person name="Ya Z."/>
        </authorList>
    </citation>
    <scope>NUCLEOTIDE SEQUENCE</scope>
    <source>
        <strain evidence="6">KLBMP 9083</strain>
    </source>
</reference>
<dbReference type="EMBL" id="JAKGSG010000046">
    <property type="protein sequence ID" value="MCF4122715.1"/>
    <property type="molecule type" value="Genomic_DNA"/>
</dbReference>
<dbReference type="PANTHER" id="PTHR36510:SF1">
    <property type="entry name" value="GLUTAMATE--CYSTEINE LIGASE 2-RELATED"/>
    <property type="match status" value="1"/>
</dbReference>
<comment type="function">
    <text evidence="5">ATP-dependent carboxylate-amine ligase which exhibits weak glutamate--cysteine ligase activity.</text>
</comment>
<keyword evidence="2 5" id="KW-0547">Nucleotide-binding</keyword>
<keyword evidence="3 5" id="KW-0067">ATP-binding</keyword>
<dbReference type="NCBIfam" id="TIGR02050">
    <property type="entry name" value="gshA_cyan_rel"/>
    <property type="match status" value="1"/>
</dbReference>
<dbReference type="Gene3D" id="3.30.590.20">
    <property type="match status" value="1"/>
</dbReference>
<gene>
    <name evidence="6" type="ORF">L1785_17180</name>
</gene>
<dbReference type="NCBIfam" id="NF010044">
    <property type="entry name" value="PRK13517.1-4"/>
    <property type="match status" value="1"/>
</dbReference>
<dbReference type="Proteomes" id="UP001165405">
    <property type="component" value="Unassembled WGS sequence"/>
</dbReference>
<evidence type="ECO:0000256" key="2">
    <source>
        <dbReference type="ARBA" id="ARBA00022741"/>
    </source>
</evidence>
<dbReference type="AlphaFoldDB" id="A0AA41U8R3"/>
<dbReference type="InterPro" id="IPR006336">
    <property type="entry name" value="GCS2"/>
</dbReference>
<keyword evidence="7" id="KW-1185">Reference proteome</keyword>
<dbReference type="GO" id="GO:0042398">
    <property type="term" value="P:modified amino acid biosynthetic process"/>
    <property type="evidence" value="ECO:0007669"/>
    <property type="project" value="InterPro"/>
</dbReference>
<dbReference type="NCBIfam" id="NF010043">
    <property type="entry name" value="PRK13517.1-3"/>
    <property type="match status" value="1"/>
</dbReference>
<dbReference type="InterPro" id="IPR050141">
    <property type="entry name" value="GCL_type2/YbdK_subfam"/>
</dbReference>
<evidence type="ECO:0000256" key="4">
    <source>
        <dbReference type="ARBA" id="ARBA00048819"/>
    </source>
</evidence>
<comment type="catalytic activity">
    <reaction evidence="4 5">
        <text>L-cysteine + L-glutamate + ATP = gamma-L-glutamyl-L-cysteine + ADP + phosphate + H(+)</text>
        <dbReference type="Rhea" id="RHEA:13285"/>
        <dbReference type="ChEBI" id="CHEBI:15378"/>
        <dbReference type="ChEBI" id="CHEBI:29985"/>
        <dbReference type="ChEBI" id="CHEBI:30616"/>
        <dbReference type="ChEBI" id="CHEBI:35235"/>
        <dbReference type="ChEBI" id="CHEBI:43474"/>
        <dbReference type="ChEBI" id="CHEBI:58173"/>
        <dbReference type="ChEBI" id="CHEBI:456216"/>
        <dbReference type="EC" id="6.3.2.2"/>
    </reaction>
</comment>
<keyword evidence="1 5" id="KW-0436">Ligase</keyword>
<dbReference type="HAMAP" id="MF_01609">
    <property type="entry name" value="Glu_cys_ligase_2"/>
    <property type="match status" value="1"/>
</dbReference>
<name>A0AA41U8R3_9MICO</name>
<sequence>MSSPLRLPWGTSARSSVGLEWELALVDADSGDLRQTAATVLDVLAPDGDNPRIKAEFMRNTVELVSGVARTVGEAGADLAQSMDDVRAITDPQRVELMCAGTHPFASWTAQKVTQKDRYTRIIDRTQYWGRQLLIYGLHVHVGVEDRAKVLALLRGMLPYVAHLQALSASSPYWGGIDTGYASNRSLLFQQIPTAGLPYQFETWEELEAFAGDMIHVGVADYFNEIHWDIRPSPGYGTLEVRVCDGPTNLAELLSIAALVHCLVEHLSTQLDQGRDLPNLPQWFVRENKWRAARYGMDAIIILDAEGNEELVTDAVGKLLVELEPVAERLGCADELAGVWEIVRGGASYQRQRAVAAANGGDLEAVVHSLVREMRVGHPLPLPPR</sequence>
<comment type="caution">
    <text evidence="6">The sequence shown here is derived from an EMBL/GenBank/DDBJ whole genome shotgun (WGS) entry which is preliminary data.</text>
</comment>
<evidence type="ECO:0000313" key="7">
    <source>
        <dbReference type="Proteomes" id="UP001165405"/>
    </source>
</evidence>
<dbReference type="SUPFAM" id="SSF55931">
    <property type="entry name" value="Glutamine synthetase/guanido kinase"/>
    <property type="match status" value="1"/>
</dbReference>
<proteinExistence type="inferred from homology"/>
<dbReference type="Pfam" id="PF04107">
    <property type="entry name" value="GCS2"/>
    <property type="match status" value="1"/>
</dbReference>
<evidence type="ECO:0000256" key="3">
    <source>
        <dbReference type="ARBA" id="ARBA00022840"/>
    </source>
</evidence>
<dbReference type="InterPro" id="IPR011793">
    <property type="entry name" value="YbdK"/>
</dbReference>
<protein>
    <recommendedName>
        <fullName evidence="5">Putative glutamate--cysteine ligase 2</fullName>
        <ecNumber evidence="5">6.3.2.2</ecNumber>
    </recommendedName>
    <alternativeName>
        <fullName evidence="5">Gamma-glutamylcysteine synthetase 2</fullName>
        <shortName evidence="5">GCS 2</shortName>
        <shortName evidence="5">Gamma-GCS 2</shortName>
    </alternativeName>
</protein>